<comment type="subcellular location">
    <subcellularLocation>
        <location evidence="1 7">Cell membrane</location>
        <topology evidence="1 7">Multi-pass membrane protein</topology>
    </subcellularLocation>
</comment>
<evidence type="ECO:0000313" key="9">
    <source>
        <dbReference type="EMBL" id="NDL56169.1"/>
    </source>
</evidence>
<evidence type="ECO:0000256" key="5">
    <source>
        <dbReference type="ARBA" id="ARBA00022989"/>
    </source>
</evidence>
<keyword evidence="6 7" id="KW-0472">Membrane</keyword>
<evidence type="ECO:0000256" key="7">
    <source>
        <dbReference type="RuleBase" id="RU363032"/>
    </source>
</evidence>
<evidence type="ECO:0000256" key="3">
    <source>
        <dbReference type="ARBA" id="ARBA00022475"/>
    </source>
</evidence>
<evidence type="ECO:0000256" key="2">
    <source>
        <dbReference type="ARBA" id="ARBA00022448"/>
    </source>
</evidence>
<protein>
    <submittedName>
        <fullName evidence="9">ABC transporter permease subunit</fullName>
    </submittedName>
</protein>
<dbReference type="SUPFAM" id="SSF161098">
    <property type="entry name" value="MetI-like"/>
    <property type="match status" value="1"/>
</dbReference>
<name>A0A7K3LYT7_9ACTN</name>
<comment type="caution">
    <text evidence="9">The sequence shown here is derived from an EMBL/GenBank/DDBJ whole genome shotgun (WGS) entry which is preliminary data.</text>
</comment>
<organism evidence="9 10">
    <name type="scientific">Phytoactinopolyspora mesophila</name>
    <dbReference type="NCBI Taxonomy" id="2650750"/>
    <lineage>
        <taxon>Bacteria</taxon>
        <taxon>Bacillati</taxon>
        <taxon>Actinomycetota</taxon>
        <taxon>Actinomycetes</taxon>
        <taxon>Jiangellales</taxon>
        <taxon>Jiangellaceae</taxon>
        <taxon>Phytoactinopolyspora</taxon>
    </lineage>
</organism>
<dbReference type="PANTHER" id="PTHR43744">
    <property type="entry name" value="ABC TRANSPORTER PERMEASE PROTEIN MG189-RELATED-RELATED"/>
    <property type="match status" value="1"/>
</dbReference>
<feature type="domain" description="ABC transmembrane type-1" evidence="8">
    <location>
        <begin position="83"/>
        <end position="272"/>
    </location>
</feature>
<comment type="similarity">
    <text evidence="7">Belongs to the binding-protein-dependent transport system permease family.</text>
</comment>
<dbReference type="EMBL" id="WLZY01000001">
    <property type="protein sequence ID" value="NDL56169.1"/>
    <property type="molecule type" value="Genomic_DNA"/>
</dbReference>
<feature type="transmembrane region" description="Helical" evidence="7">
    <location>
        <begin position="23"/>
        <end position="43"/>
    </location>
</feature>
<dbReference type="PANTHER" id="PTHR43744:SF12">
    <property type="entry name" value="ABC TRANSPORTER PERMEASE PROTEIN MG189-RELATED"/>
    <property type="match status" value="1"/>
</dbReference>
<feature type="transmembrane region" description="Helical" evidence="7">
    <location>
        <begin position="151"/>
        <end position="172"/>
    </location>
</feature>
<dbReference type="GO" id="GO:0005886">
    <property type="term" value="C:plasma membrane"/>
    <property type="evidence" value="ECO:0007669"/>
    <property type="project" value="UniProtKB-SubCell"/>
</dbReference>
<evidence type="ECO:0000256" key="1">
    <source>
        <dbReference type="ARBA" id="ARBA00004651"/>
    </source>
</evidence>
<feature type="transmembrane region" description="Helical" evidence="7">
    <location>
        <begin position="193"/>
        <end position="216"/>
    </location>
</feature>
<dbReference type="Gene3D" id="1.10.3720.10">
    <property type="entry name" value="MetI-like"/>
    <property type="match status" value="1"/>
</dbReference>
<dbReference type="PROSITE" id="PS50928">
    <property type="entry name" value="ABC_TM1"/>
    <property type="match status" value="1"/>
</dbReference>
<reference evidence="9 10" key="1">
    <citation type="submission" date="2019-11" db="EMBL/GenBank/DDBJ databases">
        <authorList>
            <person name="Li X.-J."/>
            <person name="Feng X.-M."/>
        </authorList>
    </citation>
    <scope>NUCLEOTIDE SEQUENCE [LARGE SCALE GENOMIC DNA]</scope>
    <source>
        <strain evidence="9 10">XMNu-373</strain>
    </source>
</reference>
<feature type="transmembrane region" description="Helical" evidence="7">
    <location>
        <begin position="87"/>
        <end position="108"/>
    </location>
</feature>
<evidence type="ECO:0000256" key="6">
    <source>
        <dbReference type="ARBA" id="ARBA00023136"/>
    </source>
</evidence>
<sequence length="287" mass="32670">MTPPPPVHVSVVQRHTRWLGRPLYYATLIAGAAVMIIPFLWMVSTSFKRESDVFTYPPEWIPDPIRPENYPDALTAAPFGRYLANSLFVSVTDTVLSLLICAMAGYAFARLRFRFRNTIFIVVLATMMVPFHVELIPTFVLMRWLGWVDTYQAIIVPSIFWVFGIFLLRQFFMTVPKALEDAMRMDGAGHLRILFGLMIPLSLPALAALGIFKFMFTWNSLIAPLIFLQTRENYTVTLGLAMFQGQFETRWALLMAATVVTLLPIIAVFLIAQRYFIEGMALSGLKR</sequence>
<feature type="transmembrane region" description="Helical" evidence="7">
    <location>
        <begin position="251"/>
        <end position="277"/>
    </location>
</feature>
<keyword evidence="2 7" id="KW-0813">Transport</keyword>
<proteinExistence type="inferred from homology"/>
<gene>
    <name evidence="9" type="ORF">F7O44_03670</name>
</gene>
<keyword evidence="4 7" id="KW-0812">Transmembrane</keyword>
<dbReference type="Proteomes" id="UP000460435">
    <property type="component" value="Unassembled WGS sequence"/>
</dbReference>
<dbReference type="GO" id="GO:0055085">
    <property type="term" value="P:transmembrane transport"/>
    <property type="evidence" value="ECO:0007669"/>
    <property type="project" value="InterPro"/>
</dbReference>
<dbReference type="Pfam" id="PF00528">
    <property type="entry name" value="BPD_transp_1"/>
    <property type="match status" value="1"/>
</dbReference>
<evidence type="ECO:0000259" key="8">
    <source>
        <dbReference type="PROSITE" id="PS50928"/>
    </source>
</evidence>
<accession>A0A7K3LYT7</accession>
<dbReference type="CDD" id="cd06261">
    <property type="entry name" value="TM_PBP2"/>
    <property type="match status" value="1"/>
</dbReference>
<keyword evidence="10" id="KW-1185">Reference proteome</keyword>
<feature type="transmembrane region" description="Helical" evidence="7">
    <location>
        <begin position="120"/>
        <end position="145"/>
    </location>
</feature>
<evidence type="ECO:0000256" key="4">
    <source>
        <dbReference type="ARBA" id="ARBA00022692"/>
    </source>
</evidence>
<dbReference type="InterPro" id="IPR000515">
    <property type="entry name" value="MetI-like"/>
</dbReference>
<dbReference type="InterPro" id="IPR035906">
    <property type="entry name" value="MetI-like_sf"/>
</dbReference>
<evidence type="ECO:0000313" key="10">
    <source>
        <dbReference type="Proteomes" id="UP000460435"/>
    </source>
</evidence>
<keyword evidence="3" id="KW-1003">Cell membrane</keyword>
<keyword evidence="5 7" id="KW-1133">Transmembrane helix</keyword>
<dbReference type="AlphaFoldDB" id="A0A7K3LYT7"/>